<organism evidence="5 6">
    <name type="scientific">Roseibium denhamense</name>
    <dbReference type="NCBI Taxonomy" id="76305"/>
    <lineage>
        <taxon>Bacteria</taxon>
        <taxon>Pseudomonadati</taxon>
        <taxon>Pseudomonadota</taxon>
        <taxon>Alphaproteobacteria</taxon>
        <taxon>Hyphomicrobiales</taxon>
        <taxon>Stappiaceae</taxon>
        <taxon>Roseibium</taxon>
    </lineage>
</organism>
<dbReference type="SMART" id="SM00448">
    <property type="entry name" value="REC"/>
    <property type="match status" value="1"/>
</dbReference>
<dbReference type="EMBL" id="FXTT01000006">
    <property type="protein sequence ID" value="SMP35292.1"/>
    <property type="molecule type" value="Genomic_DNA"/>
</dbReference>
<reference evidence="5 6" key="1">
    <citation type="submission" date="2017-05" db="EMBL/GenBank/DDBJ databases">
        <authorList>
            <person name="Varghese N."/>
            <person name="Submissions S."/>
        </authorList>
    </citation>
    <scope>NUCLEOTIDE SEQUENCE [LARGE SCALE GENOMIC DNA]</scope>
    <source>
        <strain evidence="5 6">DSM 15949</strain>
    </source>
</reference>
<dbReference type="Gene3D" id="1.10.10.10">
    <property type="entry name" value="Winged helix-like DNA-binding domain superfamily/Winged helix DNA-binding domain"/>
    <property type="match status" value="1"/>
</dbReference>
<keyword evidence="6" id="KW-1185">Reference proteome</keyword>
<evidence type="ECO:0000256" key="1">
    <source>
        <dbReference type="ARBA" id="ARBA00023125"/>
    </source>
</evidence>
<evidence type="ECO:0000259" key="4">
    <source>
        <dbReference type="PROSITE" id="PS50110"/>
    </source>
</evidence>
<dbReference type="Gene3D" id="3.40.50.2300">
    <property type="match status" value="1"/>
</dbReference>
<dbReference type="CDD" id="cd06170">
    <property type="entry name" value="LuxR_C_like"/>
    <property type="match status" value="1"/>
</dbReference>
<dbReference type="SUPFAM" id="SSF52172">
    <property type="entry name" value="CheY-like"/>
    <property type="match status" value="1"/>
</dbReference>
<dbReference type="InterPro" id="IPR016032">
    <property type="entry name" value="Sig_transdc_resp-reg_C-effctor"/>
</dbReference>
<evidence type="ECO:0000259" key="3">
    <source>
        <dbReference type="PROSITE" id="PS50043"/>
    </source>
</evidence>
<gene>
    <name evidence="5" type="ORF">SAMN06265374_3982</name>
</gene>
<evidence type="ECO:0000313" key="6">
    <source>
        <dbReference type="Proteomes" id="UP001157914"/>
    </source>
</evidence>
<accession>A0ABY1PIX1</accession>
<dbReference type="Pfam" id="PF00196">
    <property type="entry name" value="GerE"/>
    <property type="match status" value="1"/>
</dbReference>
<dbReference type="Proteomes" id="UP001157914">
    <property type="component" value="Unassembled WGS sequence"/>
</dbReference>
<dbReference type="PROSITE" id="PS00622">
    <property type="entry name" value="HTH_LUXR_1"/>
    <property type="match status" value="1"/>
</dbReference>
<dbReference type="SMART" id="SM00421">
    <property type="entry name" value="HTH_LUXR"/>
    <property type="match status" value="1"/>
</dbReference>
<proteinExistence type="predicted"/>
<sequence length="311" mass="33261">MIMNAPSPSETVLVVDDAPASLGMLTDALEEAGYTVLVAQDGRKALDIASRITPGAILMDAVMPELDGFETAKQIKQVEALRDVPVLFMTGLSQTEHIVRGLESGGVDYVTKPVDPEELIARLRVHISNARNSHSAHVALDASGRFLISVDLSGRVCWATPQALALLDGTDGIGPEAVEQLPSEAIEWLRSHLLETGKSALSDSDVVATTGGLSLRFSYAGQISSSEHLLRVAEVVGGGPTHILRKAFDLTEREAEVLMWIANGKSNKEIAAILDMSPRTVNKHLDRIFGKLGVENRTSAAVVSLKKILEG</sequence>
<protein>
    <submittedName>
        <fullName evidence="5">Two component transcriptional regulator, LuxR family</fullName>
    </submittedName>
</protein>
<evidence type="ECO:0000256" key="2">
    <source>
        <dbReference type="PROSITE-ProRule" id="PRU00169"/>
    </source>
</evidence>
<dbReference type="InterPro" id="IPR036388">
    <property type="entry name" value="WH-like_DNA-bd_sf"/>
</dbReference>
<dbReference type="InterPro" id="IPR001789">
    <property type="entry name" value="Sig_transdc_resp-reg_receiver"/>
</dbReference>
<feature type="modified residue" description="4-aspartylphosphate" evidence="2">
    <location>
        <position position="60"/>
    </location>
</feature>
<keyword evidence="2" id="KW-0597">Phosphoprotein</keyword>
<feature type="domain" description="HTH luxR-type" evidence="3">
    <location>
        <begin position="243"/>
        <end position="308"/>
    </location>
</feature>
<evidence type="ECO:0000313" key="5">
    <source>
        <dbReference type="EMBL" id="SMP35292.1"/>
    </source>
</evidence>
<dbReference type="SUPFAM" id="SSF46894">
    <property type="entry name" value="C-terminal effector domain of the bipartite response regulators"/>
    <property type="match status" value="1"/>
</dbReference>
<dbReference type="PANTHER" id="PTHR43214">
    <property type="entry name" value="TWO-COMPONENT RESPONSE REGULATOR"/>
    <property type="match status" value="1"/>
</dbReference>
<dbReference type="PROSITE" id="PS50043">
    <property type="entry name" value="HTH_LUXR_2"/>
    <property type="match status" value="1"/>
</dbReference>
<dbReference type="PRINTS" id="PR00038">
    <property type="entry name" value="HTHLUXR"/>
</dbReference>
<feature type="domain" description="Response regulatory" evidence="4">
    <location>
        <begin position="11"/>
        <end position="127"/>
    </location>
</feature>
<dbReference type="PROSITE" id="PS50110">
    <property type="entry name" value="RESPONSE_REGULATORY"/>
    <property type="match status" value="1"/>
</dbReference>
<name>A0ABY1PIX1_9HYPH</name>
<dbReference type="InterPro" id="IPR039420">
    <property type="entry name" value="WalR-like"/>
</dbReference>
<dbReference type="InterPro" id="IPR000792">
    <property type="entry name" value="Tscrpt_reg_LuxR_C"/>
</dbReference>
<keyword evidence="1" id="KW-0238">DNA-binding</keyword>
<dbReference type="InterPro" id="IPR011006">
    <property type="entry name" value="CheY-like_superfamily"/>
</dbReference>
<comment type="caution">
    <text evidence="5">The sequence shown here is derived from an EMBL/GenBank/DDBJ whole genome shotgun (WGS) entry which is preliminary data.</text>
</comment>
<dbReference type="Pfam" id="PF00072">
    <property type="entry name" value="Response_reg"/>
    <property type="match status" value="1"/>
</dbReference>